<dbReference type="Proteomes" id="UP001189429">
    <property type="component" value="Unassembled WGS sequence"/>
</dbReference>
<dbReference type="EMBL" id="CAUYUJ010005903">
    <property type="protein sequence ID" value="CAK0815387.1"/>
    <property type="molecule type" value="Genomic_DNA"/>
</dbReference>
<organism evidence="1 2">
    <name type="scientific">Prorocentrum cordatum</name>
    <dbReference type="NCBI Taxonomy" id="2364126"/>
    <lineage>
        <taxon>Eukaryota</taxon>
        <taxon>Sar</taxon>
        <taxon>Alveolata</taxon>
        <taxon>Dinophyceae</taxon>
        <taxon>Prorocentrales</taxon>
        <taxon>Prorocentraceae</taxon>
        <taxon>Prorocentrum</taxon>
    </lineage>
</organism>
<dbReference type="InterPro" id="IPR027038">
    <property type="entry name" value="RanGap"/>
</dbReference>
<reference evidence="1" key="1">
    <citation type="submission" date="2023-10" db="EMBL/GenBank/DDBJ databases">
        <authorList>
            <person name="Chen Y."/>
            <person name="Shah S."/>
            <person name="Dougan E. K."/>
            <person name="Thang M."/>
            <person name="Chan C."/>
        </authorList>
    </citation>
    <scope>NUCLEOTIDE SEQUENCE [LARGE SCALE GENOMIC DNA]</scope>
</reference>
<dbReference type="PANTHER" id="PTHR24113">
    <property type="entry name" value="RAN GTPASE-ACTIVATING PROTEIN 1"/>
    <property type="match status" value="1"/>
</dbReference>
<proteinExistence type="predicted"/>
<feature type="non-terminal residue" evidence="1">
    <location>
        <position position="145"/>
    </location>
</feature>
<dbReference type="SUPFAM" id="SSF52047">
    <property type="entry name" value="RNI-like"/>
    <property type="match status" value="1"/>
</dbReference>
<name>A0ABN9RA52_9DINO</name>
<protein>
    <submittedName>
        <fullName evidence="1">Uncharacterized protein</fullName>
    </submittedName>
</protein>
<gene>
    <name evidence="1" type="ORF">PCOR1329_LOCUS18700</name>
</gene>
<dbReference type="Gene3D" id="3.80.10.10">
    <property type="entry name" value="Ribonuclease Inhibitor"/>
    <property type="match status" value="1"/>
</dbReference>
<dbReference type="Pfam" id="PF13516">
    <property type="entry name" value="LRR_6"/>
    <property type="match status" value="3"/>
</dbReference>
<evidence type="ECO:0000313" key="2">
    <source>
        <dbReference type="Proteomes" id="UP001189429"/>
    </source>
</evidence>
<feature type="non-terminal residue" evidence="1">
    <location>
        <position position="1"/>
    </location>
</feature>
<sequence length="145" mass="15277">PLEPLLDLSDNRLEDHGVSELARLLEGQTDIRLRLRRVSCTRPGLNDLLKYKDSLSELDLSSNPIGTSGTVAVCSAAVAASSWHTLGLAGLRSGDAEQPLRAAPASDAAEDLLVDTLVGCVRNSRGLTSLDLSDNALGDRGCAQL</sequence>
<evidence type="ECO:0000313" key="1">
    <source>
        <dbReference type="EMBL" id="CAK0815387.1"/>
    </source>
</evidence>
<keyword evidence="2" id="KW-1185">Reference proteome</keyword>
<accession>A0ABN9RA52</accession>
<dbReference type="PANTHER" id="PTHR24113:SF15">
    <property type="entry name" value="NACHT DOMAIN-CONTAINING PROTEIN"/>
    <property type="match status" value="1"/>
</dbReference>
<dbReference type="InterPro" id="IPR032675">
    <property type="entry name" value="LRR_dom_sf"/>
</dbReference>
<dbReference type="InterPro" id="IPR001611">
    <property type="entry name" value="Leu-rich_rpt"/>
</dbReference>
<comment type="caution">
    <text evidence="1">The sequence shown here is derived from an EMBL/GenBank/DDBJ whole genome shotgun (WGS) entry which is preliminary data.</text>
</comment>